<feature type="domain" description="HIT" evidence="2">
    <location>
        <begin position="39"/>
        <end position="113"/>
    </location>
</feature>
<proteinExistence type="predicted"/>
<dbReference type="InterPro" id="IPR036265">
    <property type="entry name" value="HIT-like_sf"/>
</dbReference>
<dbReference type="SUPFAM" id="SSF54197">
    <property type="entry name" value="HIT-like"/>
    <property type="match status" value="1"/>
</dbReference>
<reference evidence="4" key="1">
    <citation type="journal article" date="2019" name="Int. J. Syst. Evol. Microbiol.">
        <title>The Global Catalogue of Microorganisms (GCM) 10K type strain sequencing project: providing services to taxonomists for standard genome sequencing and annotation.</title>
        <authorList>
            <consortium name="The Broad Institute Genomics Platform"/>
            <consortium name="The Broad Institute Genome Sequencing Center for Infectious Disease"/>
            <person name="Wu L."/>
            <person name="Ma J."/>
        </authorList>
    </citation>
    <scope>NUCLEOTIDE SEQUENCE [LARGE SCALE GENOMIC DNA]</scope>
    <source>
        <strain evidence="4">DFY28</strain>
    </source>
</reference>
<dbReference type="InterPro" id="IPR011146">
    <property type="entry name" value="HIT-like"/>
</dbReference>
<evidence type="ECO:0000256" key="1">
    <source>
        <dbReference type="PROSITE-ProRule" id="PRU00464"/>
    </source>
</evidence>
<dbReference type="Gene3D" id="3.30.428.10">
    <property type="entry name" value="HIT-like"/>
    <property type="match status" value="1"/>
</dbReference>
<evidence type="ECO:0000313" key="4">
    <source>
        <dbReference type="Proteomes" id="UP001597237"/>
    </source>
</evidence>
<keyword evidence="4" id="KW-1185">Reference proteome</keyword>
<dbReference type="InterPro" id="IPR026026">
    <property type="entry name" value="HIT_Hint"/>
</dbReference>
<dbReference type="EMBL" id="JBHUEY010000001">
    <property type="protein sequence ID" value="MFD1783611.1"/>
    <property type="molecule type" value="Genomic_DNA"/>
</dbReference>
<protein>
    <submittedName>
        <fullName evidence="3">HIT domain-containing protein</fullName>
    </submittedName>
</protein>
<evidence type="ECO:0000259" key="2">
    <source>
        <dbReference type="PROSITE" id="PS51084"/>
    </source>
</evidence>
<accession>A0ABW4N131</accession>
<organism evidence="3 4">
    <name type="scientific">Phenylobacterium terrae</name>
    <dbReference type="NCBI Taxonomy" id="2665495"/>
    <lineage>
        <taxon>Bacteria</taxon>
        <taxon>Pseudomonadati</taxon>
        <taxon>Pseudomonadota</taxon>
        <taxon>Alphaproteobacteria</taxon>
        <taxon>Caulobacterales</taxon>
        <taxon>Caulobacteraceae</taxon>
        <taxon>Phenylobacterium</taxon>
    </lineage>
</organism>
<dbReference type="RefSeq" id="WP_377283195.1">
    <property type="nucleotide sequence ID" value="NZ_JBHRSI010000008.1"/>
</dbReference>
<comment type="caution">
    <text evidence="1">Lacks conserved residue(s) required for the propagation of feature annotation.</text>
</comment>
<comment type="caution">
    <text evidence="3">The sequence shown here is derived from an EMBL/GenBank/DDBJ whole genome shotgun (WGS) entry which is preliminary data.</text>
</comment>
<dbReference type="Pfam" id="PF01230">
    <property type="entry name" value="HIT"/>
    <property type="match status" value="1"/>
</dbReference>
<gene>
    <name evidence="3" type="ORF">ACFSC0_09425</name>
</gene>
<dbReference type="PIRSF" id="PIRSF000714">
    <property type="entry name" value="HIT"/>
    <property type="match status" value="1"/>
</dbReference>
<dbReference type="Proteomes" id="UP001597237">
    <property type="component" value="Unassembled WGS sequence"/>
</dbReference>
<sequence>MCGGMPFDLAPAFVSTSHPVCDLPLCHVRLQGDARFAWLVLIPRVESVREIEELSREDRGRLLDEIVLAGGAVRAVGAALGRPVEKLNVGQLGNVTPQLHVHVVGRRADDPAWPGPVWGVAGGEDYGAGPLDTAIAAAGDWLRREALPVTPRGER</sequence>
<evidence type="ECO:0000313" key="3">
    <source>
        <dbReference type="EMBL" id="MFD1783611.1"/>
    </source>
</evidence>
<name>A0ABW4N131_9CAUL</name>
<dbReference type="PROSITE" id="PS51084">
    <property type="entry name" value="HIT_2"/>
    <property type="match status" value="1"/>
</dbReference>